<organism evidence="2">
    <name type="scientific">Rhizophora mucronata</name>
    <name type="common">Asiatic mangrove</name>
    <dbReference type="NCBI Taxonomy" id="61149"/>
    <lineage>
        <taxon>Eukaryota</taxon>
        <taxon>Viridiplantae</taxon>
        <taxon>Streptophyta</taxon>
        <taxon>Embryophyta</taxon>
        <taxon>Tracheophyta</taxon>
        <taxon>Spermatophyta</taxon>
        <taxon>Magnoliopsida</taxon>
        <taxon>eudicotyledons</taxon>
        <taxon>Gunneridae</taxon>
        <taxon>Pentapetalae</taxon>
        <taxon>rosids</taxon>
        <taxon>fabids</taxon>
        <taxon>Malpighiales</taxon>
        <taxon>Rhizophoraceae</taxon>
        <taxon>Rhizophora</taxon>
    </lineage>
</organism>
<evidence type="ECO:0000313" key="2">
    <source>
        <dbReference type="EMBL" id="MBW90367.1"/>
    </source>
</evidence>
<evidence type="ECO:0000256" key="1">
    <source>
        <dbReference type="SAM" id="Phobius"/>
    </source>
</evidence>
<feature type="transmembrane region" description="Helical" evidence="1">
    <location>
        <begin position="28"/>
        <end position="47"/>
    </location>
</feature>
<proteinExistence type="predicted"/>
<keyword evidence="1" id="KW-0812">Transmembrane</keyword>
<accession>A0A2P2JAE3</accession>
<protein>
    <submittedName>
        <fullName evidence="2">Callose synthase 3</fullName>
    </submittedName>
</protein>
<reference evidence="2" key="1">
    <citation type="submission" date="2018-02" db="EMBL/GenBank/DDBJ databases">
        <title>Rhizophora mucronata_Transcriptome.</title>
        <authorList>
            <person name="Meera S.P."/>
            <person name="Sreeshan A."/>
            <person name="Augustine A."/>
        </authorList>
    </citation>
    <scope>NUCLEOTIDE SEQUENCE</scope>
    <source>
        <tissue evidence="2">Leaf</tissue>
    </source>
</reference>
<keyword evidence="1" id="KW-0472">Membrane</keyword>
<name>A0A2P2JAE3_RHIMU</name>
<dbReference type="EMBL" id="GGEC01009884">
    <property type="protein sequence ID" value="MBW90367.1"/>
    <property type="molecule type" value="Transcribed_RNA"/>
</dbReference>
<sequence length="80" mass="9039">MPCFNSTSLQICTLCFHLVGSQELLPGYQILVLMHSFSLLNFLLFLLPIDSHRLHKLVSLLFNKLGFGDLSGHLPVVMRL</sequence>
<keyword evidence="1" id="KW-1133">Transmembrane helix</keyword>
<dbReference type="AlphaFoldDB" id="A0A2P2JAE3"/>